<gene>
    <name evidence="1" type="ORF">TELCIR_09819</name>
</gene>
<protein>
    <submittedName>
        <fullName evidence="1">Uncharacterized protein</fullName>
    </submittedName>
</protein>
<organism evidence="1 2">
    <name type="scientific">Teladorsagia circumcincta</name>
    <name type="common">Brown stomach worm</name>
    <name type="synonym">Ostertagia circumcincta</name>
    <dbReference type="NCBI Taxonomy" id="45464"/>
    <lineage>
        <taxon>Eukaryota</taxon>
        <taxon>Metazoa</taxon>
        <taxon>Ecdysozoa</taxon>
        <taxon>Nematoda</taxon>
        <taxon>Chromadorea</taxon>
        <taxon>Rhabditida</taxon>
        <taxon>Rhabditina</taxon>
        <taxon>Rhabditomorpha</taxon>
        <taxon>Strongyloidea</taxon>
        <taxon>Trichostrongylidae</taxon>
        <taxon>Teladorsagia</taxon>
    </lineage>
</organism>
<accession>A0A2G9UDU2</accession>
<dbReference type="AlphaFoldDB" id="A0A2G9UDU2"/>
<dbReference type="Proteomes" id="UP000230423">
    <property type="component" value="Unassembled WGS sequence"/>
</dbReference>
<sequence length="132" mass="14839">METPLGWEEVVESSDDAFYTLCALDDNTVVAAMSTHPVNMFSKYGEDMVVMDKSGRFMCFSVKGEYKGLLAEIDAYLANGFCIKDNAALIAFSGVVLDQDNRTICDDWLEWINLDGSSWRKQREQQKEAAKS</sequence>
<reference evidence="1 2" key="1">
    <citation type="submission" date="2015-09" db="EMBL/GenBank/DDBJ databases">
        <title>Draft genome of the parasitic nematode Teladorsagia circumcincta isolate WARC Sus (inbred).</title>
        <authorList>
            <person name="Mitreva M."/>
        </authorList>
    </citation>
    <scope>NUCLEOTIDE SEQUENCE [LARGE SCALE GENOMIC DNA]</scope>
    <source>
        <strain evidence="1 2">S</strain>
    </source>
</reference>
<dbReference type="OrthoDB" id="5837159at2759"/>
<dbReference type="EMBL" id="KZ347115">
    <property type="protein sequence ID" value="PIO68399.1"/>
    <property type="molecule type" value="Genomic_DNA"/>
</dbReference>
<proteinExistence type="predicted"/>
<name>A0A2G9UDU2_TELCI</name>
<evidence type="ECO:0000313" key="2">
    <source>
        <dbReference type="Proteomes" id="UP000230423"/>
    </source>
</evidence>
<evidence type="ECO:0000313" key="1">
    <source>
        <dbReference type="EMBL" id="PIO68399.1"/>
    </source>
</evidence>
<keyword evidence="2" id="KW-1185">Reference proteome</keyword>